<name>A0AB36S8H2_9ENTE</name>
<gene>
    <name evidence="2" type="ORF">CRM96_09470</name>
</gene>
<keyword evidence="1" id="KW-1133">Transmembrane helix</keyword>
<reference evidence="2 3" key="1">
    <citation type="submission" date="2017-09" db="EMBL/GenBank/DDBJ databases">
        <title>FDA dAtabase for Regulatory Grade micrObial Sequences (FDA-ARGOS): Supporting development and validation of Infectious Disease Dx tests.</title>
        <authorList>
            <person name="Minogue T."/>
            <person name="Wolcott M."/>
            <person name="Wasieloski L."/>
            <person name="Aguilar W."/>
            <person name="Moore D."/>
            <person name="Tallon L.J."/>
            <person name="Sadzewicz L."/>
            <person name="Ott S."/>
            <person name="Zhao X."/>
            <person name="Nagaraj S."/>
            <person name="Vavikolanu K."/>
            <person name="Aluvathingal J."/>
            <person name="Nadendla S."/>
            <person name="Sichtig H."/>
        </authorList>
    </citation>
    <scope>NUCLEOTIDE SEQUENCE [LARGE SCALE GENOMIC DNA]</scope>
    <source>
        <strain evidence="2 3">FDAARGOS_396</strain>
    </source>
</reference>
<sequence>MVGVITDKKIAIPKELQTKTQQNTFTGKAVNYLRSFRLKSQKSLLLFILLFLVLLFWYVMLITQRKKREKGGKYENKTN</sequence>
<feature type="transmembrane region" description="Helical" evidence="1">
    <location>
        <begin position="44"/>
        <end position="63"/>
    </location>
</feature>
<evidence type="ECO:0000313" key="2">
    <source>
        <dbReference type="EMBL" id="PEH45225.1"/>
    </source>
</evidence>
<organism evidence="2 3">
    <name type="scientific">Enterococcus durans</name>
    <dbReference type="NCBI Taxonomy" id="53345"/>
    <lineage>
        <taxon>Bacteria</taxon>
        <taxon>Bacillati</taxon>
        <taxon>Bacillota</taxon>
        <taxon>Bacilli</taxon>
        <taxon>Lactobacillales</taxon>
        <taxon>Enterococcaceae</taxon>
        <taxon>Enterococcus</taxon>
    </lineage>
</organism>
<keyword evidence="1" id="KW-0472">Membrane</keyword>
<evidence type="ECO:0000256" key="1">
    <source>
        <dbReference type="SAM" id="Phobius"/>
    </source>
</evidence>
<keyword evidence="1" id="KW-0812">Transmembrane</keyword>
<evidence type="ECO:0000313" key="3">
    <source>
        <dbReference type="Proteomes" id="UP000220669"/>
    </source>
</evidence>
<proteinExistence type="predicted"/>
<dbReference type="EMBL" id="PDEB01000004">
    <property type="protein sequence ID" value="PEH45225.1"/>
    <property type="molecule type" value="Genomic_DNA"/>
</dbReference>
<protein>
    <submittedName>
        <fullName evidence="2">Uncharacterized protein</fullName>
    </submittedName>
</protein>
<accession>A0AB36S8H2</accession>
<dbReference type="Proteomes" id="UP000220669">
    <property type="component" value="Unassembled WGS sequence"/>
</dbReference>
<dbReference type="AlphaFoldDB" id="A0AB36S8H2"/>
<comment type="caution">
    <text evidence="2">The sequence shown here is derived from an EMBL/GenBank/DDBJ whole genome shotgun (WGS) entry which is preliminary data.</text>
</comment>